<comment type="caution">
    <text evidence="1">The sequence shown here is derived from an EMBL/GenBank/DDBJ whole genome shotgun (WGS) entry which is preliminary data.</text>
</comment>
<accession>A0A7X4H902</accession>
<proteinExistence type="predicted"/>
<name>A0A7X4H902_9BURK</name>
<evidence type="ECO:0000313" key="1">
    <source>
        <dbReference type="EMBL" id="MYN06899.1"/>
    </source>
</evidence>
<organism evidence="1 2">
    <name type="scientific">Pseudoduganella aquatica</name>
    <dbReference type="NCBI Taxonomy" id="2660641"/>
    <lineage>
        <taxon>Bacteria</taxon>
        <taxon>Pseudomonadati</taxon>
        <taxon>Pseudomonadota</taxon>
        <taxon>Betaproteobacteria</taxon>
        <taxon>Burkholderiales</taxon>
        <taxon>Oxalobacteraceae</taxon>
        <taxon>Telluria group</taxon>
        <taxon>Pseudoduganella</taxon>
    </lineage>
</organism>
<protein>
    <submittedName>
        <fullName evidence="1">Uncharacterized protein</fullName>
    </submittedName>
</protein>
<evidence type="ECO:0000313" key="2">
    <source>
        <dbReference type="Proteomes" id="UP000450676"/>
    </source>
</evidence>
<gene>
    <name evidence="1" type="ORF">GTP77_06060</name>
</gene>
<reference evidence="1 2" key="1">
    <citation type="submission" date="2019-12" db="EMBL/GenBank/DDBJ databases">
        <title>Novel species isolated from a subtropical stream in China.</title>
        <authorList>
            <person name="Lu H."/>
        </authorList>
    </citation>
    <scope>NUCLEOTIDE SEQUENCE [LARGE SCALE GENOMIC DNA]</scope>
    <source>
        <strain evidence="1 2">FT127W</strain>
    </source>
</reference>
<sequence>MSAPHFTSDAQIAAIGTQVLARTLPKQEWTHAAHLAAAAWIISERKDLLPARDMPGIISAYNIASGVANTDTGGYHETITQASLRAVEAFLRAQPEGTALHAACNALLASPYGKKDWLLRHWSQTLLFSVAARRTWIEPDLAPLPFPA</sequence>
<dbReference type="AlphaFoldDB" id="A0A7X4H902"/>
<keyword evidence="2" id="KW-1185">Reference proteome</keyword>
<dbReference type="EMBL" id="WWCU01000004">
    <property type="protein sequence ID" value="MYN06899.1"/>
    <property type="molecule type" value="Genomic_DNA"/>
</dbReference>
<dbReference type="Proteomes" id="UP000450676">
    <property type="component" value="Unassembled WGS sequence"/>
</dbReference>
<dbReference type="RefSeq" id="WP_161071277.1">
    <property type="nucleotide sequence ID" value="NZ_WWCU01000004.1"/>
</dbReference>